<dbReference type="InterPro" id="IPR013783">
    <property type="entry name" value="Ig-like_fold"/>
</dbReference>
<accession>A0A443YWZ9</accession>
<proteinExistence type="predicted"/>
<organism evidence="2 3">
    <name type="scientific">Pedobacter chitinilyticus</name>
    <dbReference type="NCBI Taxonomy" id="2233776"/>
    <lineage>
        <taxon>Bacteria</taxon>
        <taxon>Pseudomonadati</taxon>
        <taxon>Bacteroidota</taxon>
        <taxon>Sphingobacteriia</taxon>
        <taxon>Sphingobacteriales</taxon>
        <taxon>Sphingobacteriaceae</taxon>
        <taxon>Pedobacter</taxon>
    </lineage>
</organism>
<comment type="caution">
    <text evidence="2">The sequence shown here is derived from an EMBL/GenBank/DDBJ whole genome shotgun (WGS) entry which is preliminary data.</text>
</comment>
<gene>
    <name evidence="2" type="ORF">DPV69_09035</name>
</gene>
<dbReference type="RefSeq" id="WP_113647022.1">
    <property type="nucleotide sequence ID" value="NZ_QMHN01000002.1"/>
</dbReference>
<name>A0A443YWZ9_9SPHI</name>
<dbReference type="Proteomes" id="UP000284120">
    <property type="component" value="Unassembled WGS sequence"/>
</dbReference>
<dbReference type="OrthoDB" id="740055at2"/>
<evidence type="ECO:0008006" key="4">
    <source>
        <dbReference type="Google" id="ProtNLM"/>
    </source>
</evidence>
<dbReference type="AlphaFoldDB" id="A0A443YWZ9"/>
<protein>
    <recommendedName>
        <fullName evidence="4">T9SS type A sorting domain-containing protein</fullName>
    </recommendedName>
</protein>
<evidence type="ECO:0000313" key="3">
    <source>
        <dbReference type="Proteomes" id="UP000284120"/>
    </source>
</evidence>
<evidence type="ECO:0000313" key="2">
    <source>
        <dbReference type="EMBL" id="RWU08505.1"/>
    </source>
</evidence>
<dbReference type="EMBL" id="SAYW01000002">
    <property type="protein sequence ID" value="RWU08505.1"/>
    <property type="molecule type" value="Genomic_DNA"/>
</dbReference>
<reference evidence="2 3" key="1">
    <citation type="submission" date="2018-06" db="EMBL/GenBank/DDBJ databases">
        <title>Pedobacter endophyticus sp. nov., an endophytic bacterium isolated from a leaf of Triticum aestivum.</title>
        <authorList>
            <person name="Zhang L."/>
        </authorList>
    </citation>
    <scope>NUCLEOTIDE SEQUENCE [LARGE SCALE GENOMIC DNA]</scope>
    <source>
        <strain evidence="2 3">CM134L-2</strain>
    </source>
</reference>
<keyword evidence="1" id="KW-0732">Signal</keyword>
<dbReference type="Gene3D" id="2.60.40.10">
    <property type="entry name" value="Immunoglobulins"/>
    <property type="match status" value="1"/>
</dbReference>
<evidence type="ECO:0000256" key="1">
    <source>
        <dbReference type="SAM" id="SignalP"/>
    </source>
</evidence>
<feature type="signal peptide" evidence="1">
    <location>
        <begin position="1"/>
        <end position="20"/>
    </location>
</feature>
<keyword evidence="3" id="KW-1185">Reference proteome</keyword>
<sequence>MKRKLLTIIFTAFSTLSAWAQFAPGNLAIYRYGDGNAMTSGNRVAVFVDEYTSSGVFVRTYNIPRTAAGGNYGFEGLGLTASNAFENEGYPVLSKDGTTMSIIGYNPAQTGEFVIGTLNAAGVWTANTLVIDAIGTPRSAVVEGTSVYFNGFQNGVRYKTMGTAVASTRVSTGLDAPRVLTIADTYFSASNNGLKLFAPNALTSIPNSPLPTTSVTFATTPNVPGAAALTKAHQVAAIKTVNNRTLAYVIDDADGAPTLKKYRSNAAGTDWVSFGSIAVPANTRSITAVYNSTTGVKLYLTSYGTVGGNNSKLYTYNDNFTAATEGSVAALSGSLTELATAPANTTFRGVTMAPGTNVLPVTLTTFNANEKNGAIRLNWTTASEINASHYNILRSSTANNFQKIDQVSAKGASNYSFVDEKPLPGANYYQLEQVDFNGDKAYFGPVTANIPVPKTDFDIAKYGESIELHIYSVKAQNGKIALADVNGKIAYSQSAQLEKGYNKVVVPAGKLAKGLAIISLSTSEGKLAKKTVL</sequence>
<feature type="chain" id="PRO_5019051319" description="T9SS type A sorting domain-containing protein" evidence="1">
    <location>
        <begin position="21"/>
        <end position="533"/>
    </location>
</feature>